<organism evidence="1 2">
    <name type="scientific">Myodes glareolus</name>
    <name type="common">Bank vole</name>
    <name type="synonym">Clethrionomys glareolus</name>
    <dbReference type="NCBI Taxonomy" id="447135"/>
    <lineage>
        <taxon>Eukaryota</taxon>
        <taxon>Metazoa</taxon>
        <taxon>Chordata</taxon>
        <taxon>Craniata</taxon>
        <taxon>Vertebrata</taxon>
        <taxon>Euteleostomi</taxon>
        <taxon>Mammalia</taxon>
        <taxon>Eutheria</taxon>
        <taxon>Euarchontoglires</taxon>
        <taxon>Glires</taxon>
        <taxon>Rodentia</taxon>
        <taxon>Myomorpha</taxon>
        <taxon>Muroidea</taxon>
        <taxon>Cricetidae</taxon>
        <taxon>Arvicolinae</taxon>
        <taxon>Myodes</taxon>
    </lineage>
</organism>
<evidence type="ECO:0000313" key="2">
    <source>
        <dbReference type="Proteomes" id="UP001488838"/>
    </source>
</evidence>
<sequence>SSPLALPFLSRVLSPLQVNGLLRKKTSLPTLKGTGVAEMFKPCPTSCVSVGQYQGQGHKEADLHFCAKLASPLLMGPRLQEVAFPCLLSQGDYL</sequence>
<gene>
    <name evidence="1" type="ORF">U0070_010962</name>
</gene>
<accession>A0AAW0IDJ5</accession>
<reference evidence="1 2" key="1">
    <citation type="journal article" date="2023" name="bioRxiv">
        <title>Conserved and derived expression patterns and positive selection on dental genes reveal complex evolutionary context of ever-growing rodent molars.</title>
        <authorList>
            <person name="Calamari Z.T."/>
            <person name="Song A."/>
            <person name="Cohen E."/>
            <person name="Akter M."/>
            <person name="Roy R.D."/>
            <person name="Hallikas O."/>
            <person name="Christensen M.M."/>
            <person name="Li P."/>
            <person name="Marangoni P."/>
            <person name="Jernvall J."/>
            <person name="Klein O.D."/>
        </authorList>
    </citation>
    <scope>NUCLEOTIDE SEQUENCE [LARGE SCALE GENOMIC DNA]</scope>
    <source>
        <strain evidence="1">V071</strain>
    </source>
</reference>
<protein>
    <submittedName>
        <fullName evidence="1">Uncharacterized protein</fullName>
    </submittedName>
</protein>
<proteinExistence type="predicted"/>
<comment type="caution">
    <text evidence="1">The sequence shown here is derived from an EMBL/GenBank/DDBJ whole genome shotgun (WGS) entry which is preliminary data.</text>
</comment>
<dbReference type="Proteomes" id="UP001488838">
    <property type="component" value="Unassembled WGS sequence"/>
</dbReference>
<dbReference type="EMBL" id="JBBHLL010000156">
    <property type="protein sequence ID" value="KAK7812203.1"/>
    <property type="molecule type" value="Genomic_DNA"/>
</dbReference>
<feature type="non-terminal residue" evidence="1">
    <location>
        <position position="1"/>
    </location>
</feature>
<keyword evidence="2" id="KW-1185">Reference proteome</keyword>
<dbReference type="AlphaFoldDB" id="A0AAW0IDJ5"/>
<evidence type="ECO:0000313" key="1">
    <source>
        <dbReference type="EMBL" id="KAK7812203.1"/>
    </source>
</evidence>
<name>A0AAW0IDJ5_MYOGA</name>